<feature type="domain" description="Zn(2)-C6 fungal-type" evidence="3">
    <location>
        <begin position="381"/>
        <end position="411"/>
    </location>
</feature>
<protein>
    <recommendedName>
        <fullName evidence="3">Zn(2)-C6 fungal-type domain-containing protein</fullName>
    </recommendedName>
</protein>
<organism evidence="4 5">
    <name type="scientific">Microthyrium microscopicum</name>
    <dbReference type="NCBI Taxonomy" id="703497"/>
    <lineage>
        <taxon>Eukaryota</taxon>
        <taxon>Fungi</taxon>
        <taxon>Dikarya</taxon>
        <taxon>Ascomycota</taxon>
        <taxon>Pezizomycotina</taxon>
        <taxon>Dothideomycetes</taxon>
        <taxon>Dothideomycetes incertae sedis</taxon>
        <taxon>Microthyriales</taxon>
        <taxon>Microthyriaceae</taxon>
        <taxon>Microthyrium</taxon>
    </lineage>
</organism>
<dbReference type="CDD" id="cd00067">
    <property type="entry name" value="GAL4"/>
    <property type="match status" value="2"/>
</dbReference>
<dbReference type="Pfam" id="PF00172">
    <property type="entry name" value="Zn_clus"/>
    <property type="match status" value="2"/>
</dbReference>
<dbReference type="EMBL" id="MU004239">
    <property type="protein sequence ID" value="KAF2666346.1"/>
    <property type="molecule type" value="Genomic_DNA"/>
</dbReference>
<dbReference type="InterPro" id="IPR053181">
    <property type="entry name" value="EcdB-like_regulator"/>
</dbReference>
<accession>A0A6A6U3X9</accession>
<feature type="region of interest" description="Disordered" evidence="2">
    <location>
        <begin position="1"/>
        <end position="85"/>
    </location>
</feature>
<dbReference type="Proteomes" id="UP000799302">
    <property type="component" value="Unassembled WGS sequence"/>
</dbReference>
<keyword evidence="5" id="KW-1185">Reference proteome</keyword>
<dbReference type="GO" id="GO:0008270">
    <property type="term" value="F:zinc ion binding"/>
    <property type="evidence" value="ECO:0007669"/>
    <property type="project" value="InterPro"/>
</dbReference>
<feature type="compositionally biased region" description="Polar residues" evidence="2">
    <location>
        <begin position="460"/>
        <end position="471"/>
    </location>
</feature>
<dbReference type="PROSITE" id="PS00463">
    <property type="entry name" value="ZN2_CY6_FUNGAL_1"/>
    <property type="match status" value="1"/>
</dbReference>
<dbReference type="PANTHER" id="PTHR47785">
    <property type="entry name" value="ZN(II)2CYS6 TRANSCRIPTION FACTOR (EUROFUNG)-RELATED-RELATED"/>
    <property type="match status" value="1"/>
</dbReference>
<sequence length="676" mass="75546">MSLPTPNKTPSPNDHKNQRKADESTSVQPTSMEISSNIQTPSKTSPRHQASESPGPFSSPPISMSTSTNPDTPSRSILDSSVEPDTSQALTNLTSGYKWPPDPPRTEADRLFEEFKATYVPKSELYTQIVPEVTQFIEICKWLRGFIQAGAIRQPCVTDEWFWLYMAYRWHTYGHSAWLHDFHAIGVADVEQFSKTFAASGWKEAFRACLPEAEVDWANSLFPDSNRLSGAVEDANSRYQAALADPSQCVLNEAALEAIVNELPEDKSKLAIFHVLEEVKSRQKAATEKIRQVTASSSNSSSEVFPNGFSWQLANASKGKKTNAAFAQGQVCARCRAKKKKCDRARPQCGPCVSRGFACNYDGVDLEDEKIAAHKEPDAKACLRCKSKKLRCDGAKPACRACNLEGRNCFYDDENARLGSGDVNSHQRAFSSFAQSSKKRRIEDTLAPVCDEPSSKRSKTLNPEPQSSSVDASKVIRGKSVLTSWQNIEGESSSSGTNLIEAQKPIVRNPRLDQEIGWMNEDNIPDHKTYVDYYHTRKGARYFRTMSRTKRYKLLDVMDKDEFKWFDLKRHWARCHYGEHMKVYQFEAAIDEKPVDRGPFIMDMVKSGWLVVDGLPDDDEDDLWTAGRPVKAPVGDVVAATETPPETARMETLPQCSSTTIMLIENTAATDAVTEL</sequence>
<dbReference type="InterPro" id="IPR036864">
    <property type="entry name" value="Zn2-C6_fun-type_DNA-bd_sf"/>
</dbReference>
<feature type="compositionally biased region" description="Polar residues" evidence="2">
    <location>
        <begin position="60"/>
        <end position="85"/>
    </location>
</feature>
<reference evidence="4" key="1">
    <citation type="journal article" date="2020" name="Stud. Mycol.">
        <title>101 Dothideomycetes genomes: a test case for predicting lifestyles and emergence of pathogens.</title>
        <authorList>
            <person name="Haridas S."/>
            <person name="Albert R."/>
            <person name="Binder M."/>
            <person name="Bloem J."/>
            <person name="Labutti K."/>
            <person name="Salamov A."/>
            <person name="Andreopoulos B."/>
            <person name="Baker S."/>
            <person name="Barry K."/>
            <person name="Bills G."/>
            <person name="Bluhm B."/>
            <person name="Cannon C."/>
            <person name="Castanera R."/>
            <person name="Culley D."/>
            <person name="Daum C."/>
            <person name="Ezra D."/>
            <person name="Gonzalez J."/>
            <person name="Henrissat B."/>
            <person name="Kuo A."/>
            <person name="Liang C."/>
            <person name="Lipzen A."/>
            <person name="Lutzoni F."/>
            <person name="Magnuson J."/>
            <person name="Mondo S."/>
            <person name="Nolan M."/>
            <person name="Ohm R."/>
            <person name="Pangilinan J."/>
            <person name="Park H.-J."/>
            <person name="Ramirez L."/>
            <person name="Alfaro M."/>
            <person name="Sun H."/>
            <person name="Tritt A."/>
            <person name="Yoshinaga Y."/>
            <person name="Zwiers L.-H."/>
            <person name="Turgeon B."/>
            <person name="Goodwin S."/>
            <person name="Spatafora J."/>
            <person name="Crous P."/>
            <person name="Grigoriev I."/>
        </authorList>
    </citation>
    <scope>NUCLEOTIDE SEQUENCE</scope>
    <source>
        <strain evidence="4">CBS 115976</strain>
    </source>
</reference>
<evidence type="ECO:0000313" key="4">
    <source>
        <dbReference type="EMBL" id="KAF2666346.1"/>
    </source>
</evidence>
<feature type="domain" description="Zn(2)-C6 fungal-type" evidence="3">
    <location>
        <begin position="331"/>
        <end position="361"/>
    </location>
</feature>
<name>A0A6A6U3X9_9PEZI</name>
<dbReference type="GO" id="GO:0000981">
    <property type="term" value="F:DNA-binding transcription factor activity, RNA polymerase II-specific"/>
    <property type="evidence" value="ECO:0007669"/>
    <property type="project" value="InterPro"/>
</dbReference>
<gene>
    <name evidence="4" type="ORF">BT63DRAFT_428114</name>
</gene>
<dbReference type="OrthoDB" id="10261408at2759"/>
<evidence type="ECO:0000313" key="5">
    <source>
        <dbReference type="Proteomes" id="UP000799302"/>
    </source>
</evidence>
<dbReference type="AlphaFoldDB" id="A0A6A6U3X9"/>
<evidence type="ECO:0000259" key="3">
    <source>
        <dbReference type="PROSITE" id="PS50048"/>
    </source>
</evidence>
<proteinExistence type="predicted"/>
<dbReference type="InterPro" id="IPR001138">
    <property type="entry name" value="Zn2Cys6_DnaBD"/>
</dbReference>
<dbReference type="SMART" id="SM00066">
    <property type="entry name" value="GAL4"/>
    <property type="match status" value="2"/>
</dbReference>
<keyword evidence="1" id="KW-0539">Nucleus</keyword>
<dbReference type="Gene3D" id="4.10.240.10">
    <property type="entry name" value="Zn(2)-C6 fungal-type DNA-binding domain"/>
    <property type="match status" value="2"/>
</dbReference>
<feature type="region of interest" description="Disordered" evidence="2">
    <location>
        <begin position="444"/>
        <end position="472"/>
    </location>
</feature>
<feature type="compositionally biased region" description="Polar residues" evidence="2">
    <location>
        <begin position="1"/>
        <end position="12"/>
    </location>
</feature>
<dbReference type="PROSITE" id="PS50048">
    <property type="entry name" value="ZN2_CY6_FUNGAL_2"/>
    <property type="match status" value="2"/>
</dbReference>
<feature type="compositionally biased region" description="Basic and acidic residues" evidence="2">
    <location>
        <begin position="13"/>
        <end position="23"/>
    </location>
</feature>
<dbReference type="SUPFAM" id="SSF57701">
    <property type="entry name" value="Zn2/Cys6 DNA-binding domain"/>
    <property type="match status" value="2"/>
</dbReference>
<evidence type="ECO:0000256" key="2">
    <source>
        <dbReference type="SAM" id="MobiDB-lite"/>
    </source>
</evidence>
<feature type="compositionally biased region" description="Polar residues" evidence="2">
    <location>
        <begin position="24"/>
        <end position="52"/>
    </location>
</feature>
<evidence type="ECO:0000256" key="1">
    <source>
        <dbReference type="ARBA" id="ARBA00023242"/>
    </source>
</evidence>